<dbReference type="PANTHER" id="PTHR23513:SF6">
    <property type="entry name" value="MAJOR FACILITATOR SUPERFAMILY ASSOCIATED DOMAIN-CONTAINING PROTEIN"/>
    <property type="match status" value="1"/>
</dbReference>
<keyword evidence="5 6" id="KW-0472">Membrane</keyword>
<feature type="transmembrane region" description="Helical" evidence="6">
    <location>
        <begin position="37"/>
        <end position="59"/>
    </location>
</feature>
<sequence length="385" mass="43072">MELRLFFSKTFSQVGDLIFNTLLDLWILNTFGSSKTLATSLAVASSANFIASFVGGYLADSRYVGKFLLGIEFFSVVISFLNLFYLTAIGNQRPSILIINLFLFLINFSNFLLSPLMKKAISSYVQRERIPTYNQWTSVVGQVLTIVIPAISTILYTKHFLTIEWALGINAVSFLIGFILLLPLLKFKLPPRNPDNRYSNTIKYVFRVPRLQEIILLGTILSLFSAELNVFAPVFVTKTLHQQALYGIVVSFMAVGGILGALSMHYFKIGKTLKTEYSFLALLVLSLFVIFGFPNIYSMCLLAIIANLNLVRYGVLSQTFIQLQVPAEIIGKTFSVLFFCLNLVMPLGSYLIGLVINQSSFLVSLLLIGTALLPFTMILVYRQKA</sequence>
<evidence type="ECO:0000256" key="1">
    <source>
        <dbReference type="ARBA" id="ARBA00004651"/>
    </source>
</evidence>
<gene>
    <name evidence="7" type="ORF">M3M37_05340</name>
</gene>
<keyword evidence="8" id="KW-1185">Reference proteome</keyword>
<protein>
    <submittedName>
        <fullName evidence="7">MFS transporter</fullName>
    </submittedName>
</protein>
<evidence type="ECO:0000313" key="8">
    <source>
        <dbReference type="Proteomes" id="UP001056164"/>
    </source>
</evidence>
<feature type="transmembrane region" description="Helical" evidence="6">
    <location>
        <begin position="279"/>
        <end position="297"/>
    </location>
</feature>
<feature type="transmembrane region" description="Helical" evidence="6">
    <location>
        <begin position="163"/>
        <end position="185"/>
    </location>
</feature>
<dbReference type="SUPFAM" id="SSF103473">
    <property type="entry name" value="MFS general substrate transporter"/>
    <property type="match status" value="1"/>
</dbReference>
<evidence type="ECO:0000256" key="4">
    <source>
        <dbReference type="ARBA" id="ARBA00022989"/>
    </source>
</evidence>
<accession>A0ABY5BVA5</accession>
<dbReference type="CDD" id="cd06173">
    <property type="entry name" value="MFS_MefA_like"/>
    <property type="match status" value="1"/>
</dbReference>
<dbReference type="RefSeq" id="WP_252794713.1">
    <property type="nucleotide sequence ID" value="NZ_CP097121.1"/>
</dbReference>
<proteinExistence type="predicted"/>
<evidence type="ECO:0000256" key="2">
    <source>
        <dbReference type="ARBA" id="ARBA00022475"/>
    </source>
</evidence>
<evidence type="ECO:0000256" key="6">
    <source>
        <dbReference type="SAM" id="Phobius"/>
    </source>
</evidence>
<evidence type="ECO:0000256" key="3">
    <source>
        <dbReference type="ARBA" id="ARBA00022692"/>
    </source>
</evidence>
<keyword evidence="4 6" id="KW-1133">Transmembrane helix</keyword>
<keyword evidence="2" id="KW-1003">Cell membrane</keyword>
<dbReference type="InterPro" id="IPR011701">
    <property type="entry name" value="MFS"/>
</dbReference>
<feature type="transmembrane region" description="Helical" evidence="6">
    <location>
        <begin position="96"/>
        <end position="116"/>
    </location>
</feature>
<evidence type="ECO:0000313" key="7">
    <source>
        <dbReference type="EMBL" id="USS90267.1"/>
    </source>
</evidence>
<name>A0ABY5BVA5_9LACO</name>
<organism evidence="7 8">
    <name type="scientific">Fructilactobacillus carniphilus</name>
    <dbReference type="NCBI Taxonomy" id="2940297"/>
    <lineage>
        <taxon>Bacteria</taxon>
        <taxon>Bacillati</taxon>
        <taxon>Bacillota</taxon>
        <taxon>Bacilli</taxon>
        <taxon>Lactobacillales</taxon>
        <taxon>Lactobacillaceae</taxon>
        <taxon>Fructilactobacillus</taxon>
    </lineage>
</organism>
<dbReference type="InterPro" id="IPR036259">
    <property type="entry name" value="MFS_trans_sf"/>
</dbReference>
<comment type="subcellular location">
    <subcellularLocation>
        <location evidence="1">Cell membrane</location>
        <topology evidence="1">Multi-pass membrane protein</topology>
    </subcellularLocation>
</comment>
<dbReference type="Gene3D" id="1.20.1250.20">
    <property type="entry name" value="MFS general substrate transporter like domains"/>
    <property type="match status" value="1"/>
</dbReference>
<feature type="transmembrane region" description="Helical" evidence="6">
    <location>
        <begin position="362"/>
        <end position="381"/>
    </location>
</feature>
<feature type="transmembrane region" description="Helical" evidence="6">
    <location>
        <begin position="214"/>
        <end position="232"/>
    </location>
</feature>
<feature type="transmembrane region" description="Helical" evidence="6">
    <location>
        <begin position="333"/>
        <end position="356"/>
    </location>
</feature>
<dbReference type="Pfam" id="PF07690">
    <property type="entry name" value="MFS_1"/>
    <property type="match status" value="1"/>
</dbReference>
<reference evidence="7" key="1">
    <citation type="submission" date="2022-05" db="EMBL/GenBank/DDBJ databases">
        <authorList>
            <person name="Oliphant S.A."/>
            <person name="Watson-Haigh N.S."/>
            <person name="Sumby K.M."/>
            <person name="Gardner J.M."/>
            <person name="Jiranek V."/>
        </authorList>
    </citation>
    <scope>NUCLEOTIDE SEQUENCE</scope>
    <source>
        <strain evidence="7">KI4_A6</strain>
    </source>
</reference>
<dbReference type="Proteomes" id="UP001056164">
    <property type="component" value="Chromosome"/>
</dbReference>
<dbReference type="PANTHER" id="PTHR23513">
    <property type="entry name" value="INTEGRAL MEMBRANE EFFLUX PROTEIN-RELATED"/>
    <property type="match status" value="1"/>
</dbReference>
<feature type="transmembrane region" description="Helical" evidence="6">
    <location>
        <begin position="244"/>
        <end position="267"/>
    </location>
</feature>
<evidence type="ECO:0000256" key="5">
    <source>
        <dbReference type="ARBA" id="ARBA00023136"/>
    </source>
</evidence>
<dbReference type="EMBL" id="CP097121">
    <property type="protein sequence ID" value="USS90267.1"/>
    <property type="molecule type" value="Genomic_DNA"/>
</dbReference>
<keyword evidence="3 6" id="KW-0812">Transmembrane</keyword>
<feature type="transmembrane region" description="Helical" evidence="6">
    <location>
        <begin position="136"/>
        <end position="157"/>
    </location>
</feature>
<feature type="transmembrane region" description="Helical" evidence="6">
    <location>
        <begin position="71"/>
        <end position="90"/>
    </location>
</feature>